<sequence>MVCKIVYLASLILASAIDINGNDLTEAEKAEILADHNKFRSITALGNTDRQPAVADMIKLEWDEELAQSSKKHAEKCVWKHSAADGSYGENLAAAASTADNLGFLTLKNGIENWYAEHTDYTYESRSCDAVCGHYTQMVWAKTTRIGCAWQLCGPGLINQNYPFQSILVCQYAPAGNWNGQFPYKKAAADSDIASACPTGYFSNKLTGLCEKNTNPTTDPIQSPNEVVPVPCTKKELEKKTLILDKGKEKKVKCKYIIRGDKMTQINLCQSGTGEKSPEFRCTCICSKF</sequence>
<dbReference type="SUPFAM" id="SSF55797">
    <property type="entry name" value="PR-1-like"/>
    <property type="match status" value="1"/>
</dbReference>
<dbReference type="PRINTS" id="PR00838">
    <property type="entry name" value="V5ALLERGEN"/>
</dbReference>
<proteinExistence type="predicted"/>
<dbReference type="GO" id="GO:0005576">
    <property type="term" value="C:extracellular region"/>
    <property type="evidence" value="ECO:0007669"/>
    <property type="project" value="InterPro"/>
</dbReference>
<evidence type="ECO:0000313" key="3">
    <source>
        <dbReference type="EMBL" id="CAD8886289.1"/>
    </source>
</evidence>
<dbReference type="InterPro" id="IPR035940">
    <property type="entry name" value="CAP_sf"/>
</dbReference>
<dbReference type="EMBL" id="HBFR01018555">
    <property type="protein sequence ID" value="CAD8886289.1"/>
    <property type="molecule type" value="Transcribed_RNA"/>
</dbReference>
<name>A0A7S1BGG5_9STRA</name>
<dbReference type="PRINTS" id="PR00837">
    <property type="entry name" value="V5TPXLIKE"/>
</dbReference>
<protein>
    <recommendedName>
        <fullName evidence="2">SCP domain-containing protein</fullName>
    </recommendedName>
</protein>
<dbReference type="InterPro" id="IPR018244">
    <property type="entry name" value="Allrgn_V5/Tpx1_CS"/>
</dbReference>
<feature type="signal peptide" evidence="1">
    <location>
        <begin position="1"/>
        <end position="16"/>
    </location>
</feature>
<dbReference type="InterPro" id="IPR014044">
    <property type="entry name" value="CAP_dom"/>
</dbReference>
<dbReference type="Pfam" id="PF00188">
    <property type="entry name" value="CAP"/>
    <property type="match status" value="1"/>
</dbReference>
<dbReference type="PROSITE" id="PS01009">
    <property type="entry name" value="CRISP_1"/>
    <property type="match status" value="1"/>
</dbReference>
<dbReference type="InterPro" id="IPR002413">
    <property type="entry name" value="V5_allergen-like"/>
</dbReference>
<dbReference type="Gene3D" id="3.40.33.10">
    <property type="entry name" value="CAP"/>
    <property type="match status" value="1"/>
</dbReference>
<reference evidence="3" key="1">
    <citation type="submission" date="2021-01" db="EMBL/GenBank/DDBJ databases">
        <authorList>
            <person name="Corre E."/>
            <person name="Pelletier E."/>
            <person name="Niang G."/>
            <person name="Scheremetjew M."/>
            <person name="Finn R."/>
            <person name="Kale V."/>
            <person name="Holt S."/>
            <person name="Cochrane G."/>
            <person name="Meng A."/>
            <person name="Brown T."/>
            <person name="Cohen L."/>
        </authorList>
    </citation>
    <scope>NUCLEOTIDE SEQUENCE</scope>
    <source>
        <strain evidence="3">308</strain>
    </source>
</reference>
<gene>
    <name evidence="3" type="ORF">CHYS00102_LOCUS13487</name>
</gene>
<dbReference type="SMART" id="SM00198">
    <property type="entry name" value="SCP"/>
    <property type="match status" value="1"/>
</dbReference>
<accession>A0A7S1BGG5</accession>
<organism evidence="3">
    <name type="scientific">Corethron hystrix</name>
    <dbReference type="NCBI Taxonomy" id="216773"/>
    <lineage>
        <taxon>Eukaryota</taxon>
        <taxon>Sar</taxon>
        <taxon>Stramenopiles</taxon>
        <taxon>Ochrophyta</taxon>
        <taxon>Bacillariophyta</taxon>
        <taxon>Coscinodiscophyceae</taxon>
        <taxon>Corethrophycidae</taxon>
        <taxon>Corethrales</taxon>
        <taxon>Corethraceae</taxon>
        <taxon>Corethron</taxon>
    </lineage>
</organism>
<dbReference type="InterPro" id="IPR001283">
    <property type="entry name" value="CRISP-related"/>
</dbReference>
<dbReference type="PANTHER" id="PTHR10334">
    <property type="entry name" value="CYSTEINE-RICH SECRETORY PROTEIN-RELATED"/>
    <property type="match status" value="1"/>
</dbReference>
<evidence type="ECO:0000259" key="2">
    <source>
        <dbReference type="SMART" id="SM00198"/>
    </source>
</evidence>
<keyword evidence="1" id="KW-0732">Signal</keyword>
<evidence type="ECO:0000256" key="1">
    <source>
        <dbReference type="SAM" id="SignalP"/>
    </source>
</evidence>
<feature type="chain" id="PRO_5031091831" description="SCP domain-containing protein" evidence="1">
    <location>
        <begin position="17"/>
        <end position="289"/>
    </location>
</feature>
<dbReference type="AlphaFoldDB" id="A0A7S1BGG5"/>
<feature type="domain" description="SCP" evidence="2">
    <location>
        <begin position="27"/>
        <end position="180"/>
    </location>
</feature>
<dbReference type="CDD" id="cd05380">
    <property type="entry name" value="CAP_euk"/>
    <property type="match status" value="1"/>
</dbReference>
<dbReference type="PROSITE" id="PS01010">
    <property type="entry name" value="CRISP_2"/>
    <property type="match status" value="1"/>
</dbReference>